<evidence type="ECO:0000256" key="3">
    <source>
        <dbReference type="PIRSR" id="PIRSR605511-2"/>
    </source>
</evidence>
<dbReference type="InterPro" id="IPR005511">
    <property type="entry name" value="SMP-30"/>
</dbReference>
<dbReference type="PANTHER" id="PTHR10907">
    <property type="entry name" value="REGUCALCIN"/>
    <property type="match status" value="1"/>
</dbReference>
<feature type="binding site" evidence="3">
    <location>
        <position position="198"/>
    </location>
    <ligand>
        <name>a divalent metal cation</name>
        <dbReference type="ChEBI" id="CHEBI:60240"/>
    </ligand>
</feature>
<dbReference type="GO" id="GO:0004341">
    <property type="term" value="F:gluconolactonase activity"/>
    <property type="evidence" value="ECO:0007669"/>
    <property type="project" value="TreeGrafter"/>
</dbReference>
<dbReference type="OrthoDB" id="2633250at2"/>
<accession>A0A1B1UE47</accession>
<dbReference type="InterPro" id="IPR013658">
    <property type="entry name" value="SGL"/>
</dbReference>
<keyword evidence="3" id="KW-0862">Zinc</keyword>
<proteinExistence type="inferred from homology"/>
<dbReference type="Proteomes" id="UP000092839">
    <property type="component" value="Chromosome"/>
</dbReference>
<evidence type="ECO:0000256" key="1">
    <source>
        <dbReference type="ARBA" id="ARBA00008853"/>
    </source>
</evidence>
<feature type="binding site" evidence="3">
    <location>
        <position position="148"/>
    </location>
    <ligand>
        <name>a divalent metal cation</name>
        <dbReference type="ChEBI" id="CHEBI:60240"/>
    </ligand>
</feature>
<dbReference type="EMBL" id="CP016428">
    <property type="protein sequence ID" value="ANW01021.1"/>
    <property type="molecule type" value="Genomic_DNA"/>
</dbReference>
<evidence type="ECO:0000313" key="5">
    <source>
        <dbReference type="EMBL" id="ANW01021.1"/>
    </source>
</evidence>
<dbReference type="RefSeq" id="WP_065728291.1">
    <property type="nucleotide sequence ID" value="NZ_CP016428.1"/>
</dbReference>
<name>A0A1B1UE47_9BRAD</name>
<feature type="binding site" evidence="3">
    <location>
        <position position="101"/>
    </location>
    <ligand>
        <name>substrate</name>
    </ligand>
</feature>
<evidence type="ECO:0000259" key="4">
    <source>
        <dbReference type="Pfam" id="PF08450"/>
    </source>
</evidence>
<dbReference type="Pfam" id="PF08450">
    <property type="entry name" value="SGL"/>
    <property type="match status" value="1"/>
</dbReference>
<dbReference type="GO" id="GO:0019853">
    <property type="term" value="P:L-ascorbic acid biosynthetic process"/>
    <property type="evidence" value="ECO:0007669"/>
    <property type="project" value="TreeGrafter"/>
</dbReference>
<dbReference type="GO" id="GO:0005509">
    <property type="term" value="F:calcium ion binding"/>
    <property type="evidence" value="ECO:0007669"/>
    <property type="project" value="TreeGrafter"/>
</dbReference>
<feature type="binding site" evidence="3">
    <location>
        <position position="103"/>
    </location>
    <ligand>
        <name>substrate</name>
    </ligand>
</feature>
<dbReference type="Gene3D" id="2.120.10.30">
    <property type="entry name" value="TolB, C-terminal domain"/>
    <property type="match status" value="1"/>
</dbReference>
<keyword evidence="3" id="KW-0479">Metal-binding</keyword>
<comment type="cofactor">
    <cofactor evidence="3">
        <name>Zn(2+)</name>
        <dbReference type="ChEBI" id="CHEBI:29105"/>
    </cofactor>
    <text evidence="3">Binds 1 divalent metal cation per subunit.</text>
</comment>
<sequence length="294" mass="31851">MEEVPTTVLCSERCHLGEGATYDATTDTAWWFDIVERRLFEARLGTGRTTIHSLDVMGSALGRIDAHRQLLVAADGLYVRDTADGRMALYRRLEADNAATRSNDARVHPSGTFWIGTMGRHAERGLGAIYALHRGELSRLYDHITIPNAICFSPDGTVGYFADTGENVLFRVELDAATGLPCGEPSALVTRRGGGGIDGAVVDADGLIWNARWGGGCIDVYSPQGEHLRTLRVPARQSSCPAFIGQDLSRLLVTSAWQGMGEDAKRADPDHGRTFVLDVAARGRLEPDVKLATA</sequence>
<dbReference type="KEGG" id="bic:LMTR13_13415"/>
<protein>
    <submittedName>
        <fullName evidence="5">Gluconolaconase</fullName>
    </submittedName>
</protein>
<dbReference type="STRING" id="1274631.LMTR13_13415"/>
<dbReference type="AlphaFoldDB" id="A0A1B1UE47"/>
<feature type="domain" description="SMP-30/Gluconolactonase/LRE-like region" evidence="4">
    <location>
        <begin position="16"/>
        <end position="256"/>
    </location>
</feature>
<keyword evidence="6" id="KW-1185">Reference proteome</keyword>
<evidence type="ECO:0000313" key="6">
    <source>
        <dbReference type="Proteomes" id="UP000092839"/>
    </source>
</evidence>
<dbReference type="SUPFAM" id="SSF63829">
    <property type="entry name" value="Calcium-dependent phosphotriesterase"/>
    <property type="match status" value="1"/>
</dbReference>
<organism evidence="5 6">
    <name type="scientific">Bradyrhizobium icense</name>
    <dbReference type="NCBI Taxonomy" id="1274631"/>
    <lineage>
        <taxon>Bacteria</taxon>
        <taxon>Pseudomonadati</taxon>
        <taxon>Pseudomonadota</taxon>
        <taxon>Alphaproteobacteria</taxon>
        <taxon>Hyphomicrobiales</taxon>
        <taxon>Nitrobacteraceae</taxon>
        <taxon>Bradyrhizobium</taxon>
    </lineage>
</organism>
<reference evidence="5 6" key="1">
    <citation type="submission" date="2016-07" db="EMBL/GenBank/DDBJ databases">
        <title>Complete genome sequence of Bradyrhizobium icense LMTR 13T, a potential inoculant strain isolated from lima bean (Phaseolus lunatus) in Peru.</title>
        <authorList>
            <person name="Ormeno-Orrillo E."/>
            <person name="Duran D."/>
            <person name="Rogel M.A."/>
            <person name="Rey L."/>
            <person name="Imperial J."/>
            <person name="Ruiz-Argueso T."/>
            <person name="Martinez-Romero E."/>
        </authorList>
    </citation>
    <scope>NUCLEOTIDE SEQUENCE [LARGE SCALE GENOMIC DNA]</scope>
    <source>
        <strain evidence="5 6">LMTR 13</strain>
    </source>
</reference>
<feature type="binding site" evidence="3">
    <location>
        <position position="18"/>
    </location>
    <ligand>
        <name>a divalent metal cation</name>
        <dbReference type="ChEBI" id="CHEBI:60240"/>
    </ligand>
</feature>
<dbReference type="PANTHER" id="PTHR10907:SF47">
    <property type="entry name" value="REGUCALCIN"/>
    <property type="match status" value="1"/>
</dbReference>
<dbReference type="PRINTS" id="PR01790">
    <property type="entry name" value="SMP30FAMILY"/>
</dbReference>
<comment type="similarity">
    <text evidence="1">Belongs to the SMP-30/CGR1 family.</text>
</comment>
<evidence type="ECO:0000256" key="2">
    <source>
        <dbReference type="PIRSR" id="PIRSR605511-1"/>
    </source>
</evidence>
<gene>
    <name evidence="5" type="ORF">LMTR13_13415</name>
</gene>
<dbReference type="InterPro" id="IPR011042">
    <property type="entry name" value="6-blade_b-propeller_TolB-like"/>
</dbReference>
<feature type="active site" description="Proton donor/acceptor" evidence="2">
    <location>
        <position position="198"/>
    </location>
</feature>